<dbReference type="Gene3D" id="1.20.1090.10">
    <property type="entry name" value="Dehydroquinate synthase-like - alpha domain"/>
    <property type="match status" value="1"/>
</dbReference>
<dbReference type="AlphaFoldDB" id="A0AB39BE31"/>
<dbReference type="GO" id="GO:0046872">
    <property type="term" value="F:metal ion binding"/>
    <property type="evidence" value="ECO:0007669"/>
    <property type="project" value="InterPro"/>
</dbReference>
<feature type="domain" description="Alcohol dehydrogenase iron-type/glycerol dehydrogenase GldA" evidence="4">
    <location>
        <begin position="31"/>
        <end position="198"/>
    </location>
</feature>
<dbReference type="PANTHER" id="PTHR11496:SF102">
    <property type="entry name" value="ALCOHOL DEHYDROGENASE 4"/>
    <property type="match status" value="1"/>
</dbReference>
<gene>
    <name evidence="6" type="ORF">ABFY20_15420</name>
</gene>
<evidence type="ECO:0000313" key="6">
    <source>
        <dbReference type="EMBL" id="XDI04714.1"/>
    </source>
</evidence>
<evidence type="ECO:0000256" key="2">
    <source>
        <dbReference type="ARBA" id="ARBA00023002"/>
    </source>
</evidence>
<dbReference type="SUPFAM" id="SSF56796">
    <property type="entry name" value="Dehydroquinate synthase-like"/>
    <property type="match status" value="1"/>
</dbReference>
<dbReference type="InterPro" id="IPR018211">
    <property type="entry name" value="ADH_Fe_CS"/>
</dbReference>
<dbReference type="GO" id="GO:0004022">
    <property type="term" value="F:alcohol dehydrogenase (NAD+) activity"/>
    <property type="evidence" value="ECO:0007669"/>
    <property type="project" value="TreeGrafter"/>
</dbReference>
<dbReference type="Gene3D" id="3.40.50.1970">
    <property type="match status" value="1"/>
</dbReference>
<name>A0AB39BE31_9MICO</name>
<sequence length="429" mass="44617">MSTTTASGVSAEAAAPAPASAATALGILRQPKTVLFGAGQRRQLPYIVRAIAKHLLVTTDARMATTPEFLDIISAVEAAGVQVSIYAEAEPDLPREDVVAVVERFGHTEVDAILGIGGGSCMDLAKVVSIVLANGGDVRDYYGEFLVPGPGVPVVTVPTTGGTGAEVTCISVVFDRDRGMKVGVASPFLEAHTAVIDPELTVSCPPGLTAATGADALSHLVEAFTGRVKNPSPDDLDTKLYAGKNRLTDVFARQGLELLNTSLEAVVADPSDLAARSDTMLAAYCAGMSINTAGTAGAHAVQGAIGNLTHTPHGFGISALLPSIMRFNLPERVAEFAEIGRILGVADPASPLEEQAHAGILRIEALLEALGAPLDLKTLGLSPDDFGFVADQALLATRLTANNPRELTRDDVLAILEHAYAGDRSWWTV</sequence>
<dbReference type="EMBL" id="CP162511">
    <property type="protein sequence ID" value="XDI04714.1"/>
    <property type="molecule type" value="Genomic_DNA"/>
</dbReference>
<evidence type="ECO:0000259" key="5">
    <source>
        <dbReference type="Pfam" id="PF25137"/>
    </source>
</evidence>
<dbReference type="RefSeq" id="WP_368497121.1">
    <property type="nucleotide sequence ID" value="NZ_CP162511.1"/>
</dbReference>
<proteinExistence type="inferred from homology"/>
<protein>
    <submittedName>
        <fullName evidence="6">Iron-containing alcohol dehydrogenase</fullName>
    </submittedName>
</protein>
<comment type="similarity">
    <text evidence="1">Belongs to the iron-containing alcohol dehydrogenase family.</text>
</comment>
<dbReference type="Pfam" id="PF25137">
    <property type="entry name" value="ADH_Fe_C"/>
    <property type="match status" value="1"/>
</dbReference>
<accession>A0AB39BE31</accession>
<dbReference type="PANTHER" id="PTHR11496">
    <property type="entry name" value="ALCOHOL DEHYDROGENASE"/>
    <property type="match status" value="1"/>
</dbReference>
<dbReference type="InterPro" id="IPR056798">
    <property type="entry name" value="ADH_Fe_C"/>
</dbReference>
<keyword evidence="2" id="KW-0560">Oxidoreductase</keyword>
<reference evidence="6" key="1">
    <citation type="submission" date="2024-05" db="EMBL/GenBank/DDBJ databases">
        <title>Herbiconiux sp. A18JL235.</title>
        <authorList>
            <person name="Zhang G."/>
        </authorList>
    </citation>
    <scope>NUCLEOTIDE SEQUENCE</scope>
    <source>
        <strain evidence="6">A18JL235</strain>
    </source>
</reference>
<evidence type="ECO:0000256" key="3">
    <source>
        <dbReference type="ARBA" id="ARBA00023027"/>
    </source>
</evidence>
<dbReference type="PROSITE" id="PS00913">
    <property type="entry name" value="ADH_IRON_1"/>
    <property type="match status" value="1"/>
</dbReference>
<dbReference type="InterPro" id="IPR001670">
    <property type="entry name" value="ADH_Fe/GldA"/>
</dbReference>
<dbReference type="FunFam" id="3.40.50.1970:FF:000003">
    <property type="entry name" value="Alcohol dehydrogenase, iron-containing"/>
    <property type="match status" value="1"/>
</dbReference>
<dbReference type="CDD" id="cd08191">
    <property type="entry name" value="Fe-ADH-like"/>
    <property type="match status" value="1"/>
</dbReference>
<evidence type="ECO:0000259" key="4">
    <source>
        <dbReference type="Pfam" id="PF00465"/>
    </source>
</evidence>
<evidence type="ECO:0000256" key="1">
    <source>
        <dbReference type="ARBA" id="ARBA00007358"/>
    </source>
</evidence>
<dbReference type="Pfam" id="PF00465">
    <property type="entry name" value="Fe-ADH"/>
    <property type="match status" value="1"/>
</dbReference>
<keyword evidence="3" id="KW-0520">NAD</keyword>
<organism evidence="6">
    <name type="scientific">Herbiconiux sp. A18JL235</name>
    <dbReference type="NCBI Taxonomy" id="3152363"/>
    <lineage>
        <taxon>Bacteria</taxon>
        <taxon>Bacillati</taxon>
        <taxon>Actinomycetota</taxon>
        <taxon>Actinomycetes</taxon>
        <taxon>Micrococcales</taxon>
        <taxon>Microbacteriaceae</taxon>
        <taxon>Herbiconiux</taxon>
    </lineage>
</organism>
<feature type="domain" description="Fe-containing alcohol dehydrogenase-like C-terminal" evidence="5">
    <location>
        <begin position="209"/>
        <end position="420"/>
    </location>
</feature>
<dbReference type="InterPro" id="IPR039697">
    <property type="entry name" value="Alcohol_dehydrogenase_Fe"/>
</dbReference>